<dbReference type="InterPro" id="IPR017937">
    <property type="entry name" value="Thioredoxin_CS"/>
</dbReference>
<dbReference type="GO" id="GO:0045454">
    <property type="term" value="P:cell redox homeostasis"/>
    <property type="evidence" value="ECO:0007669"/>
    <property type="project" value="TreeGrafter"/>
</dbReference>
<dbReference type="PANTHER" id="PTHR45663">
    <property type="entry name" value="GEO12009P1"/>
    <property type="match status" value="1"/>
</dbReference>
<accession>A0A7V2F881</accession>
<gene>
    <name evidence="11" type="primary">trxA</name>
    <name evidence="11" type="ORF">ENO59_11065</name>
</gene>
<proteinExistence type="inferred from homology"/>
<keyword evidence="3" id="KW-0249">Electron transport</keyword>
<evidence type="ECO:0000259" key="10">
    <source>
        <dbReference type="PROSITE" id="PS51352"/>
    </source>
</evidence>
<dbReference type="PROSITE" id="PS51352">
    <property type="entry name" value="THIOREDOXIN_2"/>
    <property type="match status" value="1"/>
</dbReference>
<dbReference type="PRINTS" id="PR00421">
    <property type="entry name" value="THIOREDOXIN"/>
</dbReference>
<feature type="active site" description="Nucleophile" evidence="8">
    <location>
        <position position="35"/>
    </location>
</feature>
<dbReference type="Pfam" id="PF00085">
    <property type="entry name" value="Thioredoxin"/>
    <property type="match status" value="1"/>
</dbReference>
<dbReference type="GO" id="GO:0005829">
    <property type="term" value="C:cytosol"/>
    <property type="evidence" value="ECO:0007669"/>
    <property type="project" value="TreeGrafter"/>
</dbReference>
<evidence type="ECO:0000256" key="3">
    <source>
        <dbReference type="ARBA" id="ARBA00022982"/>
    </source>
</evidence>
<keyword evidence="2" id="KW-0813">Transport</keyword>
<sequence length="115" mass="12714">MGENVKYVTLTDDNFEAEVLQSEVPVLVDFWAIWCGPCRMIAPVIEELAAEYEGRAKIGKLDVDQNPRTAMQYGIRAIPTLLFFKNGQVVDQLVGAVSKKMLVERLEALVGAEAA</sequence>
<evidence type="ECO:0000256" key="9">
    <source>
        <dbReference type="PIRSR" id="PIRSR000077-4"/>
    </source>
</evidence>
<dbReference type="SUPFAM" id="SSF52833">
    <property type="entry name" value="Thioredoxin-like"/>
    <property type="match status" value="1"/>
</dbReference>
<evidence type="ECO:0000256" key="1">
    <source>
        <dbReference type="ARBA" id="ARBA00008987"/>
    </source>
</evidence>
<dbReference type="GO" id="GO:0015035">
    <property type="term" value="F:protein-disulfide reductase activity"/>
    <property type="evidence" value="ECO:0007669"/>
    <property type="project" value="UniProtKB-UniRule"/>
</dbReference>
<dbReference type="AlphaFoldDB" id="A0A7V2F881"/>
<dbReference type="InterPro" id="IPR036249">
    <property type="entry name" value="Thioredoxin-like_sf"/>
</dbReference>
<comment type="similarity">
    <text evidence="1 7">Belongs to the thioredoxin family.</text>
</comment>
<feature type="disulfide bond" description="Redox-active" evidence="9">
    <location>
        <begin position="35"/>
        <end position="38"/>
    </location>
</feature>
<evidence type="ECO:0000256" key="6">
    <source>
        <dbReference type="NCBIfam" id="TIGR01068"/>
    </source>
</evidence>
<feature type="active site" description="Nucleophile" evidence="8">
    <location>
        <position position="38"/>
    </location>
</feature>
<name>A0A7V2F881_RHOMR</name>
<evidence type="ECO:0000256" key="8">
    <source>
        <dbReference type="PIRSR" id="PIRSR000077-1"/>
    </source>
</evidence>
<evidence type="ECO:0000313" key="11">
    <source>
        <dbReference type="EMBL" id="HER97025.1"/>
    </source>
</evidence>
<dbReference type="InterPro" id="IPR005746">
    <property type="entry name" value="Thioredoxin"/>
</dbReference>
<dbReference type="Gene3D" id="3.40.30.10">
    <property type="entry name" value="Glutaredoxin"/>
    <property type="match status" value="1"/>
</dbReference>
<organism evidence="11">
    <name type="scientific">Rhodothermus marinus</name>
    <name type="common">Rhodothermus obamensis</name>
    <dbReference type="NCBI Taxonomy" id="29549"/>
    <lineage>
        <taxon>Bacteria</taxon>
        <taxon>Pseudomonadati</taxon>
        <taxon>Rhodothermota</taxon>
        <taxon>Rhodothermia</taxon>
        <taxon>Rhodothermales</taxon>
        <taxon>Rhodothermaceae</taxon>
        <taxon>Rhodothermus</taxon>
    </lineage>
</organism>
<feature type="site" description="Deprotonates C-terminal active site Cys" evidence="8">
    <location>
        <position position="29"/>
    </location>
</feature>
<evidence type="ECO:0000256" key="7">
    <source>
        <dbReference type="PIRNR" id="PIRNR000077"/>
    </source>
</evidence>
<dbReference type="FunFam" id="3.40.30.10:FF:000001">
    <property type="entry name" value="Thioredoxin"/>
    <property type="match status" value="1"/>
</dbReference>
<evidence type="ECO:0000256" key="2">
    <source>
        <dbReference type="ARBA" id="ARBA00022448"/>
    </source>
</evidence>
<feature type="site" description="Contributes to redox potential value" evidence="8">
    <location>
        <position position="37"/>
    </location>
</feature>
<keyword evidence="4 9" id="KW-1015">Disulfide bond</keyword>
<keyword evidence="5 9" id="KW-0676">Redox-active center</keyword>
<dbReference type="NCBIfam" id="TIGR01068">
    <property type="entry name" value="thioredoxin"/>
    <property type="match status" value="1"/>
</dbReference>
<dbReference type="PIRSF" id="PIRSF000077">
    <property type="entry name" value="Thioredoxin"/>
    <property type="match status" value="1"/>
</dbReference>
<dbReference type="PANTHER" id="PTHR45663:SF11">
    <property type="entry name" value="GEO12009P1"/>
    <property type="match status" value="1"/>
</dbReference>
<dbReference type="CDD" id="cd02947">
    <property type="entry name" value="TRX_family"/>
    <property type="match status" value="1"/>
</dbReference>
<reference evidence="11" key="1">
    <citation type="journal article" date="2020" name="mSystems">
        <title>Genome- and Community-Level Interaction Insights into Carbon Utilization and Element Cycling Functions of Hydrothermarchaeota in Hydrothermal Sediment.</title>
        <authorList>
            <person name="Zhou Z."/>
            <person name="Liu Y."/>
            <person name="Xu W."/>
            <person name="Pan J."/>
            <person name="Luo Z.H."/>
            <person name="Li M."/>
        </authorList>
    </citation>
    <scope>NUCLEOTIDE SEQUENCE [LARGE SCALE GENOMIC DNA]</scope>
    <source>
        <strain evidence="11">SpSt-143</strain>
    </source>
</reference>
<dbReference type="PROSITE" id="PS00194">
    <property type="entry name" value="THIOREDOXIN_1"/>
    <property type="match status" value="1"/>
</dbReference>
<evidence type="ECO:0000256" key="5">
    <source>
        <dbReference type="ARBA" id="ARBA00023284"/>
    </source>
</evidence>
<dbReference type="InterPro" id="IPR013766">
    <property type="entry name" value="Thioredoxin_domain"/>
</dbReference>
<protein>
    <recommendedName>
        <fullName evidence="6 7">Thioredoxin</fullName>
    </recommendedName>
</protein>
<feature type="site" description="Contributes to redox potential value" evidence="8">
    <location>
        <position position="36"/>
    </location>
</feature>
<evidence type="ECO:0000256" key="4">
    <source>
        <dbReference type="ARBA" id="ARBA00023157"/>
    </source>
</evidence>
<dbReference type="EMBL" id="DSGB01000006">
    <property type="protein sequence ID" value="HER97025.1"/>
    <property type="molecule type" value="Genomic_DNA"/>
</dbReference>
<feature type="domain" description="Thioredoxin" evidence="10">
    <location>
        <begin position="1"/>
        <end position="111"/>
    </location>
</feature>
<comment type="caution">
    <text evidence="11">The sequence shown here is derived from an EMBL/GenBank/DDBJ whole genome shotgun (WGS) entry which is preliminary data.</text>
</comment>